<dbReference type="GO" id="GO:0003676">
    <property type="term" value="F:nucleic acid binding"/>
    <property type="evidence" value="ECO:0007669"/>
    <property type="project" value="InterPro"/>
</dbReference>
<keyword evidence="8" id="KW-0067">ATP-binding</keyword>
<dbReference type="NCBIfam" id="TIGR01587">
    <property type="entry name" value="cas3_core"/>
    <property type="match status" value="1"/>
</dbReference>
<dbReference type="RefSeq" id="WP_211141401.1">
    <property type="nucleotide sequence ID" value="NZ_JAEEGB010000005.1"/>
</dbReference>
<comment type="caution">
    <text evidence="13">The sequence shown here is derived from an EMBL/GenBank/DDBJ whole genome shotgun (WGS) entry which is preliminary data.</text>
</comment>
<dbReference type="GO" id="GO:0004518">
    <property type="term" value="F:nuclease activity"/>
    <property type="evidence" value="ECO:0007669"/>
    <property type="project" value="UniProtKB-KW"/>
</dbReference>
<evidence type="ECO:0000256" key="6">
    <source>
        <dbReference type="ARBA" id="ARBA00022801"/>
    </source>
</evidence>
<feature type="domain" description="Helicase C-terminal" evidence="11">
    <location>
        <begin position="544"/>
        <end position="712"/>
    </location>
</feature>
<dbReference type="SMART" id="SM00487">
    <property type="entry name" value="DEXDc"/>
    <property type="match status" value="1"/>
</dbReference>
<keyword evidence="3" id="KW-0540">Nuclease</keyword>
<organism evidence="13 14">
    <name type="scientific">Clostridium aciditolerans</name>
    <dbReference type="NCBI Taxonomy" id="339861"/>
    <lineage>
        <taxon>Bacteria</taxon>
        <taxon>Bacillati</taxon>
        <taxon>Bacillota</taxon>
        <taxon>Clostridia</taxon>
        <taxon>Eubacteriales</taxon>
        <taxon>Clostridiaceae</taxon>
        <taxon>Clostridium</taxon>
    </lineage>
</organism>
<dbReference type="NCBIfam" id="TIGR01596">
    <property type="entry name" value="cas3_HD"/>
    <property type="match status" value="1"/>
</dbReference>
<evidence type="ECO:0000313" key="13">
    <source>
        <dbReference type="EMBL" id="MBI6871968.1"/>
    </source>
</evidence>
<evidence type="ECO:0000256" key="9">
    <source>
        <dbReference type="ARBA" id="ARBA00023118"/>
    </source>
</evidence>
<dbReference type="InterPro" id="IPR006474">
    <property type="entry name" value="Helicase_Cas3_CRISPR-ass_core"/>
</dbReference>
<feature type="domain" description="Helicase ATP-binding" evidence="10">
    <location>
        <begin position="317"/>
        <end position="517"/>
    </location>
</feature>
<dbReference type="PROSITE" id="PS51192">
    <property type="entry name" value="HELICASE_ATP_BIND_1"/>
    <property type="match status" value="1"/>
</dbReference>
<dbReference type="InterPro" id="IPR014001">
    <property type="entry name" value="Helicase_ATP-bd"/>
</dbReference>
<comment type="similarity">
    <text evidence="1">In the N-terminal section; belongs to the CRISPR-associated nuclease Cas3-HD family.</text>
</comment>
<dbReference type="EMBL" id="JAEEGB010000005">
    <property type="protein sequence ID" value="MBI6871968.1"/>
    <property type="molecule type" value="Genomic_DNA"/>
</dbReference>
<evidence type="ECO:0000256" key="1">
    <source>
        <dbReference type="ARBA" id="ARBA00006847"/>
    </source>
</evidence>
<evidence type="ECO:0000259" key="12">
    <source>
        <dbReference type="PROSITE" id="PS51643"/>
    </source>
</evidence>
<dbReference type="InterPro" id="IPR006483">
    <property type="entry name" value="CRISPR-assoc_Cas3_HD"/>
</dbReference>
<keyword evidence="14" id="KW-1185">Reference proteome</keyword>
<accession>A0A934HRI0</accession>
<evidence type="ECO:0000256" key="3">
    <source>
        <dbReference type="ARBA" id="ARBA00022722"/>
    </source>
</evidence>
<dbReference type="Gene3D" id="3.40.50.300">
    <property type="entry name" value="P-loop containing nucleotide triphosphate hydrolases"/>
    <property type="match status" value="2"/>
</dbReference>
<evidence type="ECO:0000256" key="7">
    <source>
        <dbReference type="ARBA" id="ARBA00022806"/>
    </source>
</evidence>
<dbReference type="InterPro" id="IPR011545">
    <property type="entry name" value="DEAD/DEAH_box_helicase_dom"/>
</dbReference>
<dbReference type="InterPro" id="IPR054712">
    <property type="entry name" value="Cas3-like_dom"/>
</dbReference>
<dbReference type="Proteomes" id="UP000622687">
    <property type="component" value="Unassembled WGS sequence"/>
</dbReference>
<evidence type="ECO:0000256" key="8">
    <source>
        <dbReference type="ARBA" id="ARBA00022840"/>
    </source>
</evidence>
<keyword evidence="7" id="KW-0347">Helicase</keyword>
<dbReference type="SMART" id="SM00490">
    <property type="entry name" value="HELICc"/>
    <property type="match status" value="1"/>
</dbReference>
<dbReference type="GO" id="GO:0016787">
    <property type="term" value="F:hydrolase activity"/>
    <property type="evidence" value="ECO:0007669"/>
    <property type="project" value="UniProtKB-KW"/>
</dbReference>
<dbReference type="Pfam" id="PF22590">
    <property type="entry name" value="Cas3-like_C_2"/>
    <property type="match status" value="1"/>
</dbReference>
<evidence type="ECO:0000259" key="10">
    <source>
        <dbReference type="PROSITE" id="PS51192"/>
    </source>
</evidence>
<feature type="domain" description="HD Cas3-type" evidence="12">
    <location>
        <begin position="26"/>
        <end position="246"/>
    </location>
</feature>
<dbReference type="GO" id="GO:0046872">
    <property type="term" value="F:metal ion binding"/>
    <property type="evidence" value="ECO:0007669"/>
    <property type="project" value="UniProtKB-KW"/>
</dbReference>
<evidence type="ECO:0000256" key="4">
    <source>
        <dbReference type="ARBA" id="ARBA00022723"/>
    </source>
</evidence>
<dbReference type="Pfam" id="PF00270">
    <property type="entry name" value="DEAD"/>
    <property type="match status" value="1"/>
</dbReference>
<sequence length="853" mass="101094">MHFDFINKFNVKESINKKYNIYAHKNEERYEYLYEHVVLCEKYFFKIINEKGIDEVFSKLEDEFLSQCSREGKELFREMIVNTITMHDMGKINPLFQEDRLGNNLGIKDINDFGNSHHSILSVIIYFDYYFEKFRVLPKTDVEVLIDFMIMNGYIISRHHSEFNSLEEFKEKLDEYRDGEGAKLLTTQQKLYKGIYNKELTLTLGNIEKIFKVNDKYTKRLINESKIYRYMYERLLFSILVACDFYSTSEFMDGVETDDIGNINEINKFYDVYKQGKIYNFTKEYKMNRDEKKTDFSKVKDINILRNELFLEAEENLKENIESNIFYLEAPTGSGKSNVATNLSFKLLEEDKKKNKIFYVYPFNTLVEQNINTLKKIFDKEDEIFNKISVINSVFPIKEIDEHRKNKGEDCDFRYYKKALLNRQFLNYPIVLTTHVTIFKYLFGTAKEDIFPLHQIVNSVIVLDEIQSYRNIIWGEIITFLNAYAKLLNIKVIIMSATLPDLNCLTGSTYKTTMLIKNRDKYFKNTIFKERVKLDFELLKSENILEDLYSHVKKQSKNEKKILVEFISKSSAYNFYRRLKEDEDIVSDIQLMTGDDSPIERERILDLVLASKDIILVATQVIEAGVDIDMDIGYKDISMLDSEEQFLGRINRSCVKPEKGRVFFFNLDKASSIYKQDKRMDQDLTLINEEMIEILKEKDFNKFYKLVIERLKMLTSNPNEYNIDNFFSEEVGNLDFKTVEDKMKLIDEDKNEIAIYLSSTITKKDGEILDGLHIWNEYKELLMNANMEYAEKKVKLSKVRAKMNNFIYKIKCKKHFTYNDRAGELYFIENGNFYFEDGKLNKEKFVEGIGEFL</sequence>
<dbReference type="Gene3D" id="1.10.3210.30">
    <property type="match status" value="1"/>
</dbReference>
<evidence type="ECO:0000256" key="2">
    <source>
        <dbReference type="ARBA" id="ARBA00009046"/>
    </source>
</evidence>
<reference evidence="13" key="1">
    <citation type="submission" date="2020-12" db="EMBL/GenBank/DDBJ databases">
        <title>Clostridium thailandense sp. nov., a novel acetogenic bacterium isolated from peat land soil in Thailand.</title>
        <authorList>
            <person name="Chaikitkaew S."/>
            <person name="Birkeland N.K."/>
        </authorList>
    </citation>
    <scope>NUCLEOTIDE SEQUENCE</scope>
    <source>
        <strain evidence="13">DSM 17425</strain>
    </source>
</reference>
<evidence type="ECO:0000256" key="5">
    <source>
        <dbReference type="ARBA" id="ARBA00022741"/>
    </source>
</evidence>
<evidence type="ECO:0000259" key="11">
    <source>
        <dbReference type="PROSITE" id="PS51194"/>
    </source>
</evidence>
<keyword evidence="9" id="KW-0051">Antiviral defense</keyword>
<dbReference type="PROSITE" id="PS51643">
    <property type="entry name" value="HD_CAS3"/>
    <property type="match status" value="1"/>
</dbReference>
<dbReference type="PROSITE" id="PS51194">
    <property type="entry name" value="HELICASE_CTER"/>
    <property type="match status" value="1"/>
</dbReference>
<dbReference type="InterPro" id="IPR038257">
    <property type="entry name" value="CRISPR-assoc_Cas3_HD_sf"/>
</dbReference>
<protein>
    <submittedName>
        <fullName evidence="13">CRISPR-associated helicase Cas3</fullName>
    </submittedName>
</protein>
<dbReference type="GO" id="GO:0004386">
    <property type="term" value="F:helicase activity"/>
    <property type="evidence" value="ECO:0007669"/>
    <property type="project" value="UniProtKB-KW"/>
</dbReference>
<keyword evidence="6" id="KW-0378">Hydrolase</keyword>
<keyword evidence="4" id="KW-0479">Metal-binding</keyword>
<dbReference type="GO" id="GO:0005524">
    <property type="term" value="F:ATP binding"/>
    <property type="evidence" value="ECO:0007669"/>
    <property type="project" value="UniProtKB-KW"/>
</dbReference>
<dbReference type="SUPFAM" id="SSF52540">
    <property type="entry name" value="P-loop containing nucleoside triphosphate hydrolases"/>
    <property type="match status" value="1"/>
</dbReference>
<gene>
    <name evidence="13" type="primary">cas3</name>
    <name evidence="13" type="ORF">I6U51_04500</name>
</gene>
<dbReference type="AlphaFoldDB" id="A0A934HRI0"/>
<comment type="similarity">
    <text evidence="2">In the central section; belongs to the CRISPR-associated helicase Cas3 family.</text>
</comment>
<evidence type="ECO:0000313" key="14">
    <source>
        <dbReference type="Proteomes" id="UP000622687"/>
    </source>
</evidence>
<dbReference type="InterPro" id="IPR027417">
    <property type="entry name" value="P-loop_NTPase"/>
</dbReference>
<dbReference type="InterPro" id="IPR001650">
    <property type="entry name" value="Helicase_C-like"/>
</dbReference>
<dbReference type="CDD" id="cd09641">
    <property type="entry name" value="Cas3''_I"/>
    <property type="match status" value="1"/>
</dbReference>
<keyword evidence="5" id="KW-0547">Nucleotide-binding</keyword>
<proteinExistence type="inferred from homology"/>
<name>A0A934HRI0_9CLOT</name>
<dbReference type="GO" id="GO:0051607">
    <property type="term" value="P:defense response to virus"/>
    <property type="evidence" value="ECO:0007669"/>
    <property type="project" value="UniProtKB-KW"/>
</dbReference>